<evidence type="ECO:0000313" key="3">
    <source>
        <dbReference type="Proteomes" id="UP001501470"/>
    </source>
</evidence>
<dbReference type="InterPro" id="IPR003033">
    <property type="entry name" value="SCP2_sterol-bd_dom"/>
</dbReference>
<dbReference type="SUPFAM" id="SSF55718">
    <property type="entry name" value="SCP-like"/>
    <property type="match status" value="1"/>
</dbReference>
<protein>
    <recommendedName>
        <fullName evidence="1">SCP2 domain-containing protein</fullName>
    </recommendedName>
</protein>
<comment type="caution">
    <text evidence="2">The sequence shown here is derived from an EMBL/GenBank/DDBJ whole genome shotgun (WGS) entry which is preliminary data.</text>
</comment>
<dbReference type="InterPro" id="IPR036527">
    <property type="entry name" value="SCP2_sterol-bd_dom_sf"/>
</dbReference>
<feature type="domain" description="SCP2" evidence="1">
    <location>
        <begin position="56"/>
        <end position="145"/>
    </location>
</feature>
<reference evidence="3" key="1">
    <citation type="journal article" date="2019" name="Int. J. Syst. Evol. Microbiol.">
        <title>The Global Catalogue of Microorganisms (GCM) 10K type strain sequencing project: providing services to taxonomists for standard genome sequencing and annotation.</title>
        <authorList>
            <consortium name="The Broad Institute Genomics Platform"/>
            <consortium name="The Broad Institute Genome Sequencing Center for Infectious Disease"/>
            <person name="Wu L."/>
            <person name="Ma J."/>
        </authorList>
    </citation>
    <scope>NUCLEOTIDE SEQUENCE [LARGE SCALE GENOMIC DNA]</scope>
    <source>
        <strain evidence="3">JCM 15933</strain>
    </source>
</reference>
<proteinExistence type="predicted"/>
<name>A0ABP4MSC8_9ACTN</name>
<dbReference type="Proteomes" id="UP001501470">
    <property type="component" value="Unassembled WGS sequence"/>
</dbReference>
<dbReference type="EMBL" id="BAAAQD010000020">
    <property type="protein sequence ID" value="GAA1548260.1"/>
    <property type="molecule type" value="Genomic_DNA"/>
</dbReference>
<evidence type="ECO:0000259" key="1">
    <source>
        <dbReference type="Pfam" id="PF02036"/>
    </source>
</evidence>
<dbReference type="Pfam" id="PF02036">
    <property type="entry name" value="SCP2"/>
    <property type="match status" value="1"/>
</dbReference>
<gene>
    <name evidence="2" type="ORF">GCM10009827_080690</name>
</gene>
<sequence length="149" mass="16041">MTVPDVNPATLPQAEFAQVVKRSSAGDLRRLMTGEQRRAVLDEVFVRMPGVFRADRAGSANAVLHWKVGDRPDGGADTYELVIADRTCTLSPGPDRTPTLELSIGAVDFLKMVTGNASPIALFMLGKMKAKGDIAFTARVPNLFDVPKA</sequence>
<accession>A0ABP4MSC8</accession>
<dbReference type="Gene3D" id="3.30.1050.10">
    <property type="entry name" value="SCP2 sterol-binding domain"/>
    <property type="match status" value="1"/>
</dbReference>
<organism evidence="2 3">
    <name type="scientific">Dactylosporangium maewongense</name>
    <dbReference type="NCBI Taxonomy" id="634393"/>
    <lineage>
        <taxon>Bacteria</taxon>
        <taxon>Bacillati</taxon>
        <taxon>Actinomycetota</taxon>
        <taxon>Actinomycetes</taxon>
        <taxon>Micromonosporales</taxon>
        <taxon>Micromonosporaceae</taxon>
        <taxon>Dactylosporangium</taxon>
    </lineage>
</organism>
<evidence type="ECO:0000313" key="2">
    <source>
        <dbReference type="EMBL" id="GAA1548260.1"/>
    </source>
</evidence>
<dbReference type="RefSeq" id="WP_344508720.1">
    <property type="nucleotide sequence ID" value="NZ_BAAAQD010000020.1"/>
</dbReference>
<keyword evidence="3" id="KW-1185">Reference proteome</keyword>